<gene>
    <name evidence="1" type="ORF">SAMN04489713_110242</name>
</gene>
<name>A0A1I5L3S2_9ACTN</name>
<proteinExistence type="predicted"/>
<dbReference type="InParanoid" id="A0A1I5L3S2"/>
<organism evidence="1 2">
    <name type="scientific">Actinomadura madurae</name>
    <dbReference type="NCBI Taxonomy" id="1993"/>
    <lineage>
        <taxon>Bacteria</taxon>
        <taxon>Bacillati</taxon>
        <taxon>Actinomycetota</taxon>
        <taxon>Actinomycetes</taxon>
        <taxon>Streptosporangiales</taxon>
        <taxon>Thermomonosporaceae</taxon>
        <taxon>Actinomadura</taxon>
    </lineage>
</organism>
<evidence type="ECO:0000313" key="2">
    <source>
        <dbReference type="Proteomes" id="UP000183413"/>
    </source>
</evidence>
<dbReference type="EMBL" id="FOVH01000010">
    <property type="protein sequence ID" value="SFO91980.1"/>
    <property type="molecule type" value="Genomic_DNA"/>
</dbReference>
<evidence type="ECO:0000313" key="1">
    <source>
        <dbReference type="EMBL" id="SFO91980.1"/>
    </source>
</evidence>
<dbReference type="RefSeq" id="WP_143118608.1">
    <property type="nucleotide sequence ID" value="NZ_CP083237.1"/>
</dbReference>
<sequence>MGERAGSAAQWARLLDGLETDCGTCGGTGTTPNERWVEWHRRAGELVAVAQAARRAHELRPARGAVPVTVPDLPMAGEPAIVTAVERAIDDHMRARPAEPEEDTCPACRGLGRELTAAGREFTDLLARHGFVRRAGADRPEGPD</sequence>
<reference evidence="1 2" key="1">
    <citation type="submission" date="2016-10" db="EMBL/GenBank/DDBJ databases">
        <authorList>
            <person name="de Groot N.N."/>
        </authorList>
    </citation>
    <scope>NUCLEOTIDE SEQUENCE [LARGE SCALE GENOMIC DNA]</scope>
    <source>
        <strain evidence="1 2">DSM 43067</strain>
    </source>
</reference>
<dbReference type="Proteomes" id="UP000183413">
    <property type="component" value="Unassembled WGS sequence"/>
</dbReference>
<protein>
    <submittedName>
        <fullName evidence="1">Uncharacterized protein</fullName>
    </submittedName>
</protein>
<dbReference type="AlphaFoldDB" id="A0A1I5L3S2"/>
<dbReference type="GeneID" id="99650471"/>
<accession>A0A1I5L3S2</accession>
<keyword evidence="2" id="KW-1185">Reference proteome</keyword>
<dbReference type="OrthoDB" id="3475027at2"/>